<feature type="binding site" evidence="22">
    <location>
        <position position="796"/>
    </location>
    <ligand>
        <name>methylcob(III)alamin</name>
        <dbReference type="ChEBI" id="CHEBI:28115"/>
    </ligand>
</feature>
<feature type="domain" description="AdoMet activation" evidence="27">
    <location>
        <begin position="888"/>
        <end position="1174"/>
    </location>
</feature>
<sequence length="1174" mass="127710">MASLPTPSPAPADSAAARAAALRDALATRVVVADGAMGTMLQAQDPTLADFQNLEGCNEILSVTRPDIVRAVHDAYFSVGVDCVETNTFGANHSAAAEYDIAHRVHELSEAGARIARESADAHTAADGRQRWVLGSIGPGTKLPTLGHAPYTTLRDAYQSNAEGLVTGGADALIIETTQDLLQTKAAVLGARRGLTALGADVPVIVSVTVETTGTMLLGSEIGAALTALEPLGIDMIGLNCATGPAEMSEHLRYLARHARVPLSCMPNAGLPVLGKDGAHYPLTAPELADAQEAFVRDYGLSLVGGCCGTTPEHLRQVVERVRGLTPATRDPRPEPGAASLYQSVPFRQDTSYLAIGERTNANGSKKFREAMLEGRWDDCVEMARDQIREGAHMLDLCVDYVGRDGVADMEELAGRFATASTLPIVLDSTEVEVLRAGLEKLGGRAVLNSVNYEDGDGPDSRFAKVTALAREHGAALIALTIDEEGQARTAEKKVEIAERLIADLTGNWGIREEDILVDCLTFTICTGQEESRKDGVATIEAIRELKRRHPAVQTTLGLSNISFGLNPAARILLNSVFLDECVKAGLDSAIVHASKILPIARFDEEQVTTALDLIHDRRREGYDPLQRLMQLFEGATAKSLKAGKAEELAALPLEERLKRRIIDGEKNGLEADLDEALRTRKALDIVNDTLLDGMKVVGELFGSGQMQLPFVLQSAEVMKTAVAHLEPHMEKTDDDGKGTIVLATVRGDVHDIGKNLVDIILSNNGYNVVNLGIKQPVSAILEAAEEHRADVIGMSGLLVKSTVIMKENLEELNQRDLAAKYPVILGGAALTRAYVEQDLHEIYQGEVRYARDAFEGLRLMDALIAVKRGVPGAALPELRQRRVKATPDLAVEEREPESGVRSDVATDNPVPEPPFRGTRVVKGIQLKEYAGWLDEGALFKGQWGLRQNRTGEGPSYEELVETEGRPRLRGWLDRLHTDNLLEAAVVYGYFPCVSKGDDLIILDEEGNERTRFTFPRQRRGRRLCLADFFRPEESGETDVVGLQVVTVGSRIGEETARLFAADAYRDYLELHGLSVQLAEALAEYWHARVRAELGFGGEDPADVEDMFALKYRGARFSLGYGACPDLEDRAKIADLLRPERIGVHLSEEFQLHPEQSTDAIVIHHPEAKYFNAR</sequence>
<dbReference type="SUPFAM" id="SSF47644">
    <property type="entry name" value="Methionine synthase domain"/>
    <property type="match status" value="1"/>
</dbReference>
<proteinExistence type="inferred from homology"/>
<dbReference type="InterPro" id="IPR003759">
    <property type="entry name" value="Cbl-bd_cap"/>
</dbReference>
<dbReference type="Gene3D" id="3.10.196.10">
    <property type="entry name" value="Vitamin B12-dependent methionine synthase, activation domain"/>
    <property type="match status" value="1"/>
</dbReference>
<dbReference type="GO" id="GO:0046653">
    <property type="term" value="P:tetrahydrofolate metabolic process"/>
    <property type="evidence" value="ECO:0007669"/>
    <property type="project" value="TreeGrafter"/>
</dbReference>
<evidence type="ECO:0000256" key="5">
    <source>
        <dbReference type="ARBA" id="ARBA00010398"/>
    </source>
</evidence>
<dbReference type="PROSITE" id="PS50970">
    <property type="entry name" value="HCY"/>
    <property type="match status" value="1"/>
</dbReference>
<dbReference type="Proteomes" id="UP000731519">
    <property type="component" value="Unassembled WGS sequence"/>
</dbReference>
<evidence type="ECO:0000259" key="25">
    <source>
        <dbReference type="PROSITE" id="PS50970"/>
    </source>
</evidence>
<reference evidence="30 33" key="1">
    <citation type="submission" date="2013-05" db="EMBL/GenBank/DDBJ databases">
        <title>Genome Sequence of Streptomyces fradiae.</title>
        <authorList>
            <person name="Kirby R."/>
        </authorList>
    </citation>
    <scope>NUCLEOTIDE SEQUENCE [LARGE SCALE GENOMIC DNA]</scope>
    <source>
        <strain evidence="30 33">ATCC 10745</strain>
    </source>
</reference>
<evidence type="ECO:0000256" key="1">
    <source>
        <dbReference type="ARBA" id="ARBA00001700"/>
    </source>
</evidence>
<feature type="domain" description="Pterin-binding" evidence="26">
    <location>
        <begin position="353"/>
        <end position="616"/>
    </location>
</feature>
<dbReference type="Gene3D" id="1.10.1240.10">
    <property type="entry name" value="Methionine synthase domain"/>
    <property type="match status" value="1"/>
</dbReference>
<evidence type="ECO:0000256" key="20">
    <source>
        <dbReference type="PIRNR" id="PIRNR000381"/>
    </source>
</evidence>
<dbReference type="Pfam" id="PF02574">
    <property type="entry name" value="S-methyl_trans"/>
    <property type="match status" value="1"/>
</dbReference>
<dbReference type="Gene3D" id="3.20.20.20">
    <property type="entry name" value="Dihydropteroate synthase-like"/>
    <property type="match status" value="1"/>
</dbReference>
<dbReference type="SUPFAM" id="SSF82282">
    <property type="entry name" value="Homocysteine S-methyltransferase"/>
    <property type="match status" value="1"/>
</dbReference>
<evidence type="ECO:0000256" key="8">
    <source>
        <dbReference type="ARBA" id="ARBA00022603"/>
    </source>
</evidence>
<dbReference type="FunFam" id="3.20.20.20:FF:000007">
    <property type="entry name" value="Methionine synthase"/>
    <property type="match status" value="1"/>
</dbReference>
<evidence type="ECO:0000256" key="18">
    <source>
        <dbReference type="ARBA" id="ARBA00025552"/>
    </source>
</evidence>
<keyword evidence="10 20" id="KW-0846">Cobalamin</keyword>
<comment type="pathway">
    <text evidence="4 20">Amino-acid biosynthesis; L-methionine biosynthesis via de novo pathway; L-methionine from L-homocysteine (MetH route): step 1/1.</text>
</comment>
<dbReference type="Gene3D" id="3.20.20.330">
    <property type="entry name" value="Homocysteine-binding-like domain"/>
    <property type="match status" value="1"/>
</dbReference>
<dbReference type="InterPro" id="IPR050554">
    <property type="entry name" value="Met_Synthase/Corrinoid"/>
</dbReference>
<evidence type="ECO:0000313" key="30">
    <source>
        <dbReference type="EMBL" id="KAF0649088.1"/>
    </source>
</evidence>
<evidence type="ECO:0000256" key="13">
    <source>
        <dbReference type="ARBA" id="ARBA00022723"/>
    </source>
</evidence>
<reference evidence="31 32" key="2">
    <citation type="submission" date="2016-09" db="EMBL/GenBank/DDBJ databases">
        <title>Streptomyces fradiae DSM40063, a candidate organism with high potential of specific P450 cytochromes.</title>
        <authorList>
            <person name="Grumaz C."/>
            <person name="Vainshtein Y."/>
            <person name="Kirstahler P."/>
            <person name="Sohn K."/>
        </authorList>
    </citation>
    <scope>NUCLEOTIDE SEQUENCE [LARGE SCALE GENOMIC DNA]</scope>
    <source>
        <strain evidence="31 32">DSM 40063</strain>
    </source>
</reference>
<feature type="binding site" evidence="21 23">
    <location>
        <position position="307"/>
    </location>
    <ligand>
        <name>Zn(2+)</name>
        <dbReference type="ChEBI" id="CHEBI:29105"/>
    </ligand>
</feature>
<dbReference type="InterPro" id="IPR003726">
    <property type="entry name" value="HCY_dom"/>
</dbReference>
<comment type="function">
    <text evidence="18 20">Catalyzes the transfer of a methyl group from methyl-cobalamin to homocysteine, yielding enzyme-bound cob(I)alamin and methionine. Subsequently, remethylates the cofactor using methyltetrahydrofolate.</text>
</comment>
<keyword evidence="14" id="KW-0677">Repeat</keyword>
<keyword evidence="9 20" id="KW-0028">Amino-acid biosynthesis</keyword>
<evidence type="ECO:0000256" key="16">
    <source>
        <dbReference type="ARBA" id="ARBA00023167"/>
    </source>
</evidence>
<keyword evidence="13 20" id="KW-0479">Metal-binding</keyword>
<evidence type="ECO:0000256" key="4">
    <source>
        <dbReference type="ARBA" id="ARBA00005178"/>
    </source>
</evidence>
<evidence type="ECO:0000256" key="12">
    <source>
        <dbReference type="ARBA" id="ARBA00022691"/>
    </source>
</evidence>
<dbReference type="EMBL" id="ASYR01000017">
    <property type="protein sequence ID" value="KAF0649088.1"/>
    <property type="molecule type" value="Genomic_DNA"/>
</dbReference>
<dbReference type="PANTHER" id="PTHR45833">
    <property type="entry name" value="METHIONINE SYNTHASE"/>
    <property type="match status" value="1"/>
</dbReference>
<dbReference type="GO" id="GO:0008705">
    <property type="term" value="F:methionine synthase activity"/>
    <property type="evidence" value="ECO:0007669"/>
    <property type="project" value="UniProtKB-UniRule"/>
</dbReference>
<keyword evidence="33" id="KW-1185">Reference proteome</keyword>
<dbReference type="Proteomes" id="UP000194318">
    <property type="component" value="Unassembled WGS sequence"/>
</dbReference>
<dbReference type="EMBL" id="MIFZ01000008">
    <property type="protein sequence ID" value="OSY54262.1"/>
    <property type="molecule type" value="Genomic_DNA"/>
</dbReference>
<evidence type="ECO:0000256" key="22">
    <source>
        <dbReference type="PIRSR" id="PIRSR000381-2"/>
    </source>
</evidence>
<evidence type="ECO:0000259" key="26">
    <source>
        <dbReference type="PROSITE" id="PS50972"/>
    </source>
</evidence>
<evidence type="ECO:0000256" key="17">
    <source>
        <dbReference type="ARBA" id="ARBA00023285"/>
    </source>
</evidence>
<dbReference type="GO" id="GO:0031419">
    <property type="term" value="F:cobalamin binding"/>
    <property type="evidence" value="ECO:0007669"/>
    <property type="project" value="UniProtKB-UniRule"/>
</dbReference>
<evidence type="ECO:0000256" key="24">
    <source>
        <dbReference type="SAM" id="MobiDB-lite"/>
    </source>
</evidence>
<dbReference type="InterPro" id="IPR004223">
    <property type="entry name" value="VitB12-dep_Met_synth_activ_dom"/>
</dbReference>
<evidence type="ECO:0000256" key="21">
    <source>
        <dbReference type="PIRSR" id="PIRSR000381-1"/>
    </source>
</evidence>
<dbReference type="FunFam" id="3.40.50.280:FF:000004">
    <property type="entry name" value="Methionine synthase"/>
    <property type="match status" value="1"/>
</dbReference>
<comment type="cofactor">
    <cofactor evidence="3 20 21">
        <name>methylcob(III)alamin</name>
        <dbReference type="ChEBI" id="CHEBI:28115"/>
    </cofactor>
</comment>
<feature type="binding site" evidence="22">
    <location>
        <position position="1116"/>
    </location>
    <ligand>
        <name>S-adenosyl-L-methionine</name>
        <dbReference type="ChEBI" id="CHEBI:59789"/>
    </ligand>
</feature>
<feature type="domain" description="B12-binding" evidence="28">
    <location>
        <begin position="738"/>
        <end position="875"/>
    </location>
</feature>
<evidence type="ECO:0000256" key="15">
    <source>
        <dbReference type="ARBA" id="ARBA00022833"/>
    </source>
</evidence>
<keyword evidence="16 20" id="KW-0486">Methionine biosynthesis</keyword>
<evidence type="ECO:0000313" key="31">
    <source>
        <dbReference type="EMBL" id="OSY54262.1"/>
    </source>
</evidence>
<dbReference type="SUPFAM" id="SSF51717">
    <property type="entry name" value="Dihydropteroate synthetase-like"/>
    <property type="match status" value="1"/>
</dbReference>
<evidence type="ECO:0000256" key="3">
    <source>
        <dbReference type="ARBA" id="ARBA00001956"/>
    </source>
</evidence>
<dbReference type="PANTHER" id="PTHR45833:SF1">
    <property type="entry name" value="METHIONINE SYNTHASE"/>
    <property type="match status" value="1"/>
</dbReference>
<dbReference type="GO" id="GO:0050667">
    <property type="term" value="P:homocysteine metabolic process"/>
    <property type="evidence" value="ECO:0007669"/>
    <property type="project" value="TreeGrafter"/>
</dbReference>
<dbReference type="InterPro" id="IPR033706">
    <property type="entry name" value="Met_synthase_B12-bd"/>
</dbReference>
<dbReference type="PROSITE" id="PS51332">
    <property type="entry name" value="B12_BINDING"/>
    <property type="match status" value="1"/>
</dbReference>
<dbReference type="Pfam" id="PF02965">
    <property type="entry name" value="Met_synt_B12"/>
    <property type="match status" value="1"/>
</dbReference>
<comment type="cofactor">
    <cofactor evidence="2 20 23">
        <name>Zn(2+)</name>
        <dbReference type="ChEBI" id="CHEBI:29105"/>
    </cofactor>
</comment>
<evidence type="ECO:0000256" key="19">
    <source>
        <dbReference type="NCBIfam" id="TIGR02082"/>
    </source>
</evidence>
<evidence type="ECO:0000259" key="28">
    <source>
        <dbReference type="PROSITE" id="PS51332"/>
    </source>
</evidence>
<feature type="region of interest" description="Disordered" evidence="24">
    <location>
        <begin position="890"/>
        <end position="917"/>
    </location>
</feature>
<dbReference type="PIRSF" id="PIRSF000381">
    <property type="entry name" value="MetH"/>
    <property type="match status" value="1"/>
</dbReference>
<evidence type="ECO:0000259" key="29">
    <source>
        <dbReference type="PROSITE" id="PS51337"/>
    </source>
</evidence>
<evidence type="ECO:0000256" key="14">
    <source>
        <dbReference type="ARBA" id="ARBA00022737"/>
    </source>
</evidence>
<feature type="domain" description="Hcy-binding" evidence="25">
    <location>
        <begin position="19"/>
        <end position="322"/>
    </location>
</feature>
<dbReference type="CDD" id="cd02069">
    <property type="entry name" value="methionine_synthase_B12_BD"/>
    <property type="match status" value="1"/>
</dbReference>
<evidence type="ECO:0000313" key="32">
    <source>
        <dbReference type="Proteomes" id="UP000194318"/>
    </source>
</evidence>
<keyword evidence="17 20" id="KW-0170">Cobalt</keyword>
<dbReference type="PROSITE" id="PS50972">
    <property type="entry name" value="PTERIN_BINDING"/>
    <property type="match status" value="1"/>
</dbReference>
<dbReference type="Gene3D" id="3.40.50.280">
    <property type="entry name" value="Cobalamin-binding domain"/>
    <property type="match status" value="1"/>
</dbReference>
<keyword evidence="12 20" id="KW-0949">S-adenosyl-L-methionine</keyword>
<feature type="binding site" evidence="22">
    <location>
        <position position="854"/>
    </location>
    <ligand>
        <name>methylcob(III)alamin</name>
        <dbReference type="ChEBI" id="CHEBI:28115"/>
    </ligand>
</feature>
<dbReference type="InterPro" id="IPR036589">
    <property type="entry name" value="HCY_dom_sf"/>
</dbReference>
<name>A0A1Y2P358_STRFR</name>
<dbReference type="InterPro" id="IPR037010">
    <property type="entry name" value="VitB12-dep_Met_synth_activ_sf"/>
</dbReference>
<dbReference type="EC" id="2.1.1.13" evidence="6 19"/>
<keyword evidence="8 20" id="KW-0489">Methyltransferase</keyword>
<dbReference type="Pfam" id="PF02310">
    <property type="entry name" value="B12-binding"/>
    <property type="match status" value="1"/>
</dbReference>
<feature type="compositionally biased region" description="Basic and acidic residues" evidence="24">
    <location>
        <begin position="892"/>
        <end position="901"/>
    </location>
</feature>
<comment type="domain">
    <text evidence="20">Modular enzyme with four functionally distinct domains. The isolated Hcy-binding domain catalyzes methyl transfer from free methylcobalamin to homocysteine. The Hcy-binding domain in association with the pterin-binding domain catalyzes the methylation of cob(I)alamin by methyltetrahydrofolate and the methylation of homocysteine. The B12-binding domain binds the cofactor. The AdoMet activation domain binds S-adenosyl-L-methionine. Under aerobic conditions cob(I)alamin can be converted to inactive cob(II)alamin. Reductive methylation by S-adenosyl-L-methionine and flavodoxin regenerates methylcobalamin.</text>
</comment>
<dbReference type="GO" id="GO:0008270">
    <property type="term" value="F:zinc ion binding"/>
    <property type="evidence" value="ECO:0007669"/>
    <property type="project" value="UniProtKB-UniRule"/>
</dbReference>
<dbReference type="NCBIfam" id="TIGR02082">
    <property type="entry name" value="metH"/>
    <property type="match status" value="1"/>
</dbReference>
<evidence type="ECO:0000256" key="7">
    <source>
        <dbReference type="ARBA" id="ARBA00013998"/>
    </source>
</evidence>
<dbReference type="PROSITE" id="PS51337">
    <property type="entry name" value="B12_BINDING_NTER"/>
    <property type="match status" value="1"/>
</dbReference>
<dbReference type="InterPro" id="IPR011822">
    <property type="entry name" value="MetH"/>
</dbReference>
<keyword evidence="15 20" id="KW-0862">Zinc</keyword>
<comment type="catalytic activity">
    <reaction evidence="1 20">
        <text>(6S)-5-methyl-5,6,7,8-tetrahydrofolate + L-homocysteine = (6S)-5,6,7,8-tetrahydrofolate + L-methionine</text>
        <dbReference type="Rhea" id="RHEA:11172"/>
        <dbReference type="ChEBI" id="CHEBI:18608"/>
        <dbReference type="ChEBI" id="CHEBI:57453"/>
        <dbReference type="ChEBI" id="CHEBI:57844"/>
        <dbReference type="ChEBI" id="CHEBI:58199"/>
        <dbReference type="EC" id="2.1.1.13"/>
    </reaction>
</comment>
<feature type="binding site" evidence="21 23">
    <location>
        <position position="308"/>
    </location>
    <ligand>
        <name>Zn(2+)</name>
        <dbReference type="ChEBI" id="CHEBI:29105"/>
    </ligand>
</feature>
<feature type="domain" description="B12-binding N-terminal" evidence="29">
    <location>
        <begin position="645"/>
        <end position="738"/>
    </location>
</feature>
<organism evidence="31 32">
    <name type="scientific">Streptomyces fradiae ATCC 10745 = DSM 40063</name>
    <dbReference type="NCBI Taxonomy" id="1319510"/>
    <lineage>
        <taxon>Bacteria</taxon>
        <taxon>Bacillati</taxon>
        <taxon>Actinomycetota</taxon>
        <taxon>Actinomycetes</taxon>
        <taxon>Kitasatosporales</taxon>
        <taxon>Streptomycetaceae</taxon>
        <taxon>Streptomyces</taxon>
    </lineage>
</organism>
<dbReference type="InterPro" id="IPR000489">
    <property type="entry name" value="Pterin-binding_dom"/>
</dbReference>
<accession>A0A1Y2P358</accession>
<dbReference type="AlphaFoldDB" id="A0A1Y2P358"/>
<evidence type="ECO:0000259" key="27">
    <source>
        <dbReference type="PROSITE" id="PS50974"/>
    </source>
</evidence>
<gene>
    <name evidence="31" type="primary">metH</name>
    <name evidence="31" type="ORF">BG846_00065</name>
    <name evidence="30" type="ORF">K701_14765</name>
</gene>
<feature type="binding site" evidence="22">
    <location>
        <begin position="1170"/>
        <end position="1171"/>
    </location>
    <ligand>
        <name>S-adenosyl-L-methionine</name>
        <dbReference type="ChEBI" id="CHEBI:59789"/>
    </ligand>
</feature>
<dbReference type="SMART" id="SM01018">
    <property type="entry name" value="B12-binding_2"/>
    <property type="match status" value="1"/>
</dbReference>
<dbReference type="GeneID" id="91402340"/>
<feature type="binding site" description="axial binding residue" evidence="21">
    <location>
        <position position="751"/>
    </location>
    <ligand>
        <name>methylcob(III)alamin</name>
        <dbReference type="ChEBI" id="CHEBI:28115"/>
    </ligand>
    <ligandPart>
        <name>Co</name>
        <dbReference type="ChEBI" id="CHEBI:27638"/>
    </ligandPart>
</feature>
<comment type="similarity">
    <text evidence="5">Belongs to the vitamin-B12 dependent methionine synthase family.</text>
</comment>
<dbReference type="InterPro" id="IPR006158">
    <property type="entry name" value="Cobalamin-bd"/>
</dbReference>
<protein>
    <recommendedName>
        <fullName evidence="7 19">Methionine synthase</fullName>
        <ecNumber evidence="6 19">2.1.1.13</ecNumber>
    </recommendedName>
    <alternativeName>
        <fullName evidence="20">5-methyltetrahydrofolate--homocysteine methyltransferase</fullName>
    </alternativeName>
</protein>
<evidence type="ECO:0000313" key="33">
    <source>
        <dbReference type="Proteomes" id="UP000731519"/>
    </source>
</evidence>
<feature type="binding site" evidence="22">
    <location>
        <begin position="748"/>
        <end position="752"/>
    </location>
    <ligand>
        <name>methylcob(III)alamin</name>
        <dbReference type="ChEBI" id="CHEBI:28115"/>
    </ligand>
</feature>
<feature type="binding site" evidence="21 23">
    <location>
        <position position="241"/>
    </location>
    <ligand>
        <name>Zn(2+)</name>
        <dbReference type="ChEBI" id="CHEBI:29105"/>
    </ligand>
</feature>
<evidence type="ECO:0000256" key="6">
    <source>
        <dbReference type="ARBA" id="ARBA00012032"/>
    </source>
</evidence>
<dbReference type="InterPro" id="IPR036594">
    <property type="entry name" value="Meth_synthase_dom"/>
</dbReference>
<dbReference type="InterPro" id="IPR036724">
    <property type="entry name" value="Cobalamin-bd_sf"/>
</dbReference>
<evidence type="ECO:0000256" key="2">
    <source>
        <dbReference type="ARBA" id="ARBA00001947"/>
    </source>
</evidence>
<evidence type="ECO:0000256" key="23">
    <source>
        <dbReference type="PROSITE-ProRule" id="PRU00333"/>
    </source>
</evidence>
<dbReference type="FunFam" id="1.10.1240.10:FF:000002">
    <property type="entry name" value="Methionine synthase"/>
    <property type="match status" value="1"/>
</dbReference>
<dbReference type="Pfam" id="PF02607">
    <property type="entry name" value="B12-binding_2"/>
    <property type="match status" value="1"/>
</dbReference>
<comment type="caution">
    <text evidence="31">The sequence shown here is derived from an EMBL/GenBank/DDBJ whole genome shotgun (WGS) entry which is preliminary data.</text>
</comment>
<evidence type="ECO:0000256" key="11">
    <source>
        <dbReference type="ARBA" id="ARBA00022679"/>
    </source>
</evidence>
<dbReference type="RefSeq" id="WP_031136297.1">
    <property type="nucleotide sequence ID" value="NZ_ASYR01000017.1"/>
</dbReference>
<dbReference type="FunFam" id="3.20.20.330:FF:000006">
    <property type="entry name" value="Methionine synthase"/>
    <property type="match status" value="1"/>
</dbReference>
<dbReference type="Pfam" id="PF00809">
    <property type="entry name" value="Pterin_bind"/>
    <property type="match status" value="1"/>
</dbReference>
<evidence type="ECO:0000256" key="10">
    <source>
        <dbReference type="ARBA" id="ARBA00022628"/>
    </source>
</evidence>
<feature type="binding site" evidence="22">
    <location>
        <position position="935"/>
    </location>
    <ligand>
        <name>S-adenosyl-L-methionine</name>
        <dbReference type="ChEBI" id="CHEBI:59789"/>
    </ligand>
</feature>
<dbReference type="GO" id="GO:0005829">
    <property type="term" value="C:cytosol"/>
    <property type="evidence" value="ECO:0007669"/>
    <property type="project" value="TreeGrafter"/>
</dbReference>
<dbReference type="UniPathway" id="UPA00051">
    <property type="reaction ID" value="UER00081"/>
</dbReference>
<dbReference type="SUPFAM" id="SSF52242">
    <property type="entry name" value="Cobalamin (vitamin B12)-binding domain"/>
    <property type="match status" value="1"/>
</dbReference>
<dbReference type="CDD" id="cd00740">
    <property type="entry name" value="MeTr"/>
    <property type="match status" value="1"/>
</dbReference>
<dbReference type="SUPFAM" id="SSF56507">
    <property type="entry name" value="Methionine synthase activation domain-like"/>
    <property type="match status" value="1"/>
</dbReference>
<dbReference type="PROSITE" id="PS50974">
    <property type="entry name" value="ADOMET_ACTIVATION"/>
    <property type="match status" value="1"/>
</dbReference>
<dbReference type="GO" id="GO:0032259">
    <property type="term" value="P:methylation"/>
    <property type="evidence" value="ECO:0007669"/>
    <property type="project" value="UniProtKB-KW"/>
</dbReference>
<evidence type="ECO:0000256" key="9">
    <source>
        <dbReference type="ARBA" id="ARBA00022605"/>
    </source>
</evidence>
<dbReference type="InterPro" id="IPR011005">
    <property type="entry name" value="Dihydropteroate_synth-like_sf"/>
</dbReference>
<keyword evidence="11 20" id="KW-0808">Transferase</keyword>